<organism evidence="1 2">
    <name type="scientific">Tumebacillus flagellatus</name>
    <dbReference type="NCBI Taxonomy" id="1157490"/>
    <lineage>
        <taxon>Bacteria</taxon>
        <taxon>Bacillati</taxon>
        <taxon>Bacillota</taxon>
        <taxon>Bacilli</taxon>
        <taxon>Bacillales</taxon>
        <taxon>Alicyclobacillaceae</taxon>
        <taxon>Tumebacillus</taxon>
    </lineage>
</organism>
<keyword evidence="2" id="KW-1185">Reference proteome</keyword>
<proteinExistence type="predicted"/>
<reference evidence="1 2" key="1">
    <citation type="journal article" date="2013" name="Int. J. Syst. Evol. Microbiol.">
        <title>Tumebacillus flagellatus sp. nov., an alpha-amylase/pullulanase-producing bacterium isolated from cassava wastewater.</title>
        <authorList>
            <person name="Wang Q."/>
            <person name="Xie N."/>
            <person name="Qin Y."/>
            <person name="Shen N."/>
            <person name="Zhu J."/>
            <person name="Mi H."/>
            <person name="Huang R."/>
        </authorList>
    </citation>
    <scope>NUCLEOTIDE SEQUENCE [LARGE SCALE GENOMIC DNA]</scope>
    <source>
        <strain evidence="1 2">GST4</strain>
    </source>
</reference>
<gene>
    <name evidence="1" type="ORF">EL26_06475</name>
</gene>
<name>A0A074LU74_9BACL</name>
<comment type="caution">
    <text evidence="1">The sequence shown here is derived from an EMBL/GenBank/DDBJ whole genome shotgun (WGS) entry which is preliminary data.</text>
</comment>
<dbReference type="Proteomes" id="UP000027931">
    <property type="component" value="Unassembled WGS sequence"/>
</dbReference>
<evidence type="ECO:0000313" key="2">
    <source>
        <dbReference type="Proteomes" id="UP000027931"/>
    </source>
</evidence>
<sequence>MAYKVNVVAKRGDTEIYNATHRAEIIQGVLKLDCGGPYCGEGKLSDSDIALIQDAGWFAKIRLTETSPIMITYYF</sequence>
<accession>A0A074LU74</accession>
<dbReference type="EMBL" id="JMIR01000006">
    <property type="protein sequence ID" value="KEO84105.1"/>
    <property type="molecule type" value="Genomic_DNA"/>
</dbReference>
<dbReference type="AlphaFoldDB" id="A0A074LU74"/>
<dbReference type="RefSeq" id="WP_038085719.1">
    <property type="nucleotide sequence ID" value="NZ_JMIR01000006.1"/>
</dbReference>
<protein>
    <submittedName>
        <fullName evidence="1">Uncharacterized protein</fullName>
    </submittedName>
</protein>
<evidence type="ECO:0000313" key="1">
    <source>
        <dbReference type="EMBL" id="KEO84105.1"/>
    </source>
</evidence>
<dbReference type="OrthoDB" id="9791494at2"/>